<dbReference type="Pfam" id="PF00326">
    <property type="entry name" value="Peptidase_S9"/>
    <property type="match status" value="1"/>
</dbReference>
<dbReference type="PROSITE" id="PS50056">
    <property type="entry name" value="TYR_PHOSPHATASE_2"/>
    <property type="match status" value="1"/>
</dbReference>
<dbReference type="OrthoDB" id="9988524at2759"/>
<dbReference type="InterPro" id="IPR029058">
    <property type="entry name" value="AB_hydrolase_fold"/>
</dbReference>
<feature type="domain" description="Tyrosine specific protein phosphatases" evidence="1">
    <location>
        <begin position="348"/>
        <end position="384"/>
    </location>
</feature>
<dbReference type="PANTHER" id="PTHR31126:SF1">
    <property type="entry name" value="TYROSINE SPECIFIC PROTEIN PHOSPHATASES DOMAIN-CONTAINING PROTEIN"/>
    <property type="match status" value="1"/>
</dbReference>
<dbReference type="Gene3D" id="3.40.50.1820">
    <property type="entry name" value="alpha/beta hydrolase"/>
    <property type="match status" value="1"/>
</dbReference>
<dbReference type="InterPro" id="IPR029021">
    <property type="entry name" value="Prot-tyrosine_phosphatase-like"/>
</dbReference>
<evidence type="ECO:0000313" key="3">
    <source>
        <dbReference type="Proteomes" id="UP000605846"/>
    </source>
</evidence>
<dbReference type="PROSITE" id="PS00383">
    <property type="entry name" value="TYR_PHOSPHATASE_1"/>
    <property type="match status" value="1"/>
</dbReference>
<dbReference type="AlphaFoldDB" id="A0A8H7EVJ1"/>
<proteinExistence type="predicted"/>
<organism evidence="2 3">
    <name type="scientific">Apophysomyces ossiformis</name>
    <dbReference type="NCBI Taxonomy" id="679940"/>
    <lineage>
        <taxon>Eukaryota</taxon>
        <taxon>Fungi</taxon>
        <taxon>Fungi incertae sedis</taxon>
        <taxon>Mucoromycota</taxon>
        <taxon>Mucoromycotina</taxon>
        <taxon>Mucoromycetes</taxon>
        <taxon>Mucorales</taxon>
        <taxon>Mucorineae</taxon>
        <taxon>Mucoraceae</taxon>
        <taxon>Apophysomyces</taxon>
    </lineage>
</organism>
<dbReference type="PANTHER" id="PTHR31126">
    <property type="entry name" value="TYROSINE-PROTEIN PHOSPHATASE"/>
    <property type="match status" value="1"/>
</dbReference>
<dbReference type="GO" id="GO:0006508">
    <property type="term" value="P:proteolysis"/>
    <property type="evidence" value="ECO:0007669"/>
    <property type="project" value="InterPro"/>
</dbReference>
<dbReference type="InterPro" id="IPR001375">
    <property type="entry name" value="Peptidase_S9_cat"/>
</dbReference>
<dbReference type="InterPro" id="IPR016130">
    <property type="entry name" value="Tyr_Pase_AS"/>
</dbReference>
<evidence type="ECO:0000259" key="1">
    <source>
        <dbReference type="PROSITE" id="PS50056"/>
    </source>
</evidence>
<dbReference type="SUPFAM" id="SSF53474">
    <property type="entry name" value="alpha/beta-Hydrolases"/>
    <property type="match status" value="1"/>
</dbReference>
<comment type="caution">
    <text evidence="2">The sequence shown here is derived from an EMBL/GenBank/DDBJ whole genome shotgun (WGS) entry which is preliminary data.</text>
</comment>
<accession>A0A8H7EVJ1</accession>
<dbReference type="Gene3D" id="3.90.190.10">
    <property type="entry name" value="Protein tyrosine phosphatase superfamily"/>
    <property type="match status" value="1"/>
</dbReference>
<reference evidence="2" key="1">
    <citation type="submission" date="2020-01" db="EMBL/GenBank/DDBJ databases">
        <title>Genome Sequencing of Three Apophysomyces-Like Fungal Strains Confirms a Novel Fungal Genus in the Mucoromycota with divergent Burkholderia-like Endosymbiotic Bacteria.</title>
        <authorList>
            <person name="Stajich J.E."/>
            <person name="Macias A.M."/>
            <person name="Carter-House D."/>
            <person name="Lovett B."/>
            <person name="Kasson L.R."/>
            <person name="Berry K."/>
            <person name="Grigoriev I."/>
            <person name="Chang Y."/>
            <person name="Spatafora J."/>
            <person name="Kasson M.T."/>
        </authorList>
    </citation>
    <scope>NUCLEOTIDE SEQUENCE</scope>
    <source>
        <strain evidence="2">NRRL A-21654</strain>
    </source>
</reference>
<dbReference type="Proteomes" id="UP000605846">
    <property type="component" value="Unassembled WGS sequence"/>
</dbReference>
<evidence type="ECO:0000313" key="2">
    <source>
        <dbReference type="EMBL" id="KAF7732554.1"/>
    </source>
</evidence>
<dbReference type="InterPro" id="IPR000387">
    <property type="entry name" value="Tyr_Pase_dom"/>
</dbReference>
<dbReference type="GO" id="GO:0008236">
    <property type="term" value="F:serine-type peptidase activity"/>
    <property type="evidence" value="ECO:0007669"/>
    <property type="project" value="InterPro"/>
</dbReference>
<name>A0A8H7EVJ1_9FUNG</name>
<dbReference type="GO" id="GO:0004721">
    <property type="term" value="F:phosphoprotein phosphatase activity"/>
    <property type="evidence" value="ECO:0007669"/>
    <property type="project" value="InterPro"/>
</dbReference>
<gene>
    <name evidence="2" type="ORF">EC973_003301</name>
</gene>
<sequence length="489" mass="55324">MADNTEDLHTVAQYFEDKGYTIFAIVGHSHGSLAALKYAATCEIPLAHCVNVAGWYSMSDSKVNEYINKLHEVFASQGGPERSTGKYDKNVSIGPHRFPTDQFTVRRMPKTTCVLTCHGLSDTIVPPQHAAVFANMISNHTLRLIPDADHVFIGKSSEIVQTIVEHFVTHEQDAYEKALTMGQHVSVCIPRWIDVEGVKNFRDIGGWPLKDGSGYIRERVIFRCGHLTDITDKGIKTLQELNVTAAFDFRSDPEVGYTKLNVIDRFLTNTDRETGRYAVSICTSVNARTQVMRREIAGLTRHHTAVFSKTDYSPAALAMRWKGYFEGPTGFPKVYKVILEKGSPQYRKIFLHLLEQRLIDCRKSIIVHCTAGKDRTGLFAMLLLGLCGVDDEIIAHEYALTNLGYWEPEEESERKAKLLEVTVDHIRMVMSAPYLAMKETIRLVNETYGSIEGYVRNQCGLTAEQIESVRELMIVPIRFEQRQLFRPKI</sequence>
<keyword evidence="3" id="KW-1185">Reference proteome</keyword>
<protein>
    <recommendedName>
        <fullName evidence="1">Tyrosine specific protein phosphatases domain-containing protein</fullName>
    </recommendedName>
</protein>
<dbReference type="InterPro" id="IPR026893">
    <property type="entry name" value="Tyr/Ser_Pase_IphP-type"/>
</dbReference>
<dbReference type="SUPFAM" id="SSF52799">
    <property type="entry name" value="(Phosphotyrosine protein) phosphatases II"/>
    <property type="match status" value="1"/>
</dbReference>
<dbReference type="EMBL" id="JABAYA010000002">
    <property type="protein sequence ID" value="KAF7732554.1"/>
    <property type="molecule type" value="Genomic_DNA"/>
</dbReference>
<dbReference type="Pfam" id="PF13350">
    <property type="entry name" value="Y_phosphatase3"/>
    <property type="match status" value="1"/>
</dbReference>